<dbReference type="AlphaFoldDB" id="A0A6A5VFI7"/>
<organism evidence="1 2">
    <name type="scientific">Bimuria novae-zelandiae CBS 107.79</name>
    <dbReference type="NCBI Taxonomy" id="1447943"/>
    <lineage>
        <taxon>Eukaryota</taxon>
        <taxon>Fungi</taxon>
        <taxon>Dikarya</taxon>
        <taxon>Ascomycota</taxon>
        <taxon>Pezizomycotina</taxon>
        <taxon>Dothideomycetes</taxon>
        <taxon>Pleosporomycetidae</taxon>
        <taxon>Pleosporales</taxon>
        <taxon>Massarineae</taxon>
        <taxon>Didymosphaeriaceae</taxon>
        <taxon>Bimuria</taxon>
    </lineage>
</organism>
<sequence>MAVHGRTHMVHQDSDRKDALLEQQEHQLRTQQQVIDRQAKQLFQQQLGLATKDRIIENFRSHSEQHEVNSTASATSEPGTHGATCIADTQTINVYDSLAHSDFVAYTQTFNFYGKILSNVATCEKADVVVQDDVEDRVEGGNDMRLRPPLYATRCADDAKDGGCCRRDNCLYLDGDQEETYPEIVKRLER</sequence>
<proteinExistence type="predicted"/>
<dbReference type="EMBL" id="ML976667">
    <property type="protein sequence ID" value="KAF1976273.1"/>
    <property type="molecule type" value="Genomic_DNA"/>
</dbReference>
<protein>
    <submittedName>
        <fullName evidence="1">Uncharacterized protein</fullName>
    </submittedName>
</protein>
<keyword evidence="2" id="KW-1185">Reference proteome</keyword>
<evidence type="ECO:0000313" key="2">
    <source>
        <dbReference type="Proteomes" id="UP000800036"/>
    </source>
</evidence>
<name>A0A6A5VFI7_9PLEO</name>
<reference evidence="1" key="1">
    <citation type="journal article" date="2020" name="Stud. Mycol.">
        <title>101 Dothideomycetes genomes: a test case for predicting lifestyles and emergence of pathogens.</title>
        <authorList>
            <person name="Haridas S."/>
            <person name="Albert R."/>
            <person name="Binder M."/>
            <person name="Bloem J."/>
            <person name="Labutti K."/>
            <person name="Salamov A."/>
            <person name="Andreopoulos B."/>
            <person name="Baker S."/>
            <person name="Barry K."/>
            <person name="Bills G."/>
            <person name="Bluhm B."/>
            <person name="Cannon C."/>
            <person name="Castanera R."/>
            <person name="Culley D."/>
            <person name="Daum C."/>
            <person name="Ezra D."/>
            <person name="Gonzalez J."/>
            <person name="Henrissat B."/>
            <person name="Kuo A."/>
            <person name="Liang C."/>
            <person name="Lipzen A."/>
            <person name="Lutzoni F."/>
            <person name="Magnuson J."/>
            <person name="Mondo S."/>
            <person name="Nolan M."/>
            <person name="Ohm R."/>
            <person name="Pangilinan J."/>
            <person name="Park H.-J."/>
            <person name="Ramirez L."/>
            <person name="Alfaro M."/>
            <person name="Sun H."/>
            <person name="Tritt A."/>
            <person name="Yoshinaga Y."/>
            <person name="Zwiers L.-H."/>
            <person name="Turgeon B."/>
            <person name="Goodwin S."/>
            <person name="Spatafora J."/>
            <person name="Crous P."/>
            <person name="Grigoriev I."/>
        </authorList>
    </citation>
    <scope>NUCLEOTIDE SEQUENCE</scope>
    <source>
        <strain evidence="1">CBS 107.79</strain>
    </source>
</reference>
<gene>
    <name evidence="1" type="ORF">BU23DRAFT_629947</name>
</gene>
<dbReference type="Proteomes" id="UP000800036">
    <property type="component" value="Unassembled WGS sequence"/>
</dbReference>
<evidence type="ECO:0000313" key="1">
    <source>
        <dbReference type="EMBL" id="KAF1976273.1"/>
    </source>
</evidence>
<accession>A0A6A5VFI7</accession>